<dbReference type="AlphaFoldDB" id="A0A8C0ZG81"/>
<dbReference type="InterPro" id="IPR036915">
    <property type="entry name" value="Cyclin-like_sf"/>
</dbReference>
<proteinExistence type="predicted"/>
<dbReference type="Pfam" id="PF00134">
    <property type="entry name" value="Cyclin_N"/>
    <property type="match status" value="1"/>
</dbReference>
<dbReference type="SUPFAM" id="SSF47954">
    <property type="entry name" value="Cyclin-like"/>
    <property type="match status" value="1"/>
</dbReference>
<protein>
    <recommendedName>
        <fullName evidence="1">Cyclin N-terminal domain-containing protein</fullName>
    </recommendedName>
</protein>
<name>A0A8C0ZG81_CYACU</name>
<dbReference type="Gene3D" id="1.10.472.10">
    <property type="entry name" value="Cyclin-like"/>
    <property type="match status" value="1"/>
</dbReference>
<reference evidence="2" key="2">
    <citation type="submission" date="2025-09" db="UniProtKB">
        <authorList>
            <consortium name="Ensembl"/>
        </authorList>
    </citation>
    <scope>IDENTIFICATION</scope>
</reference>
<sequence>RPSLALPCSPAPQPIPPTRGVRHKQCQAFSDVLLESEDPDMEDCNDPNLYSNYVKDIYNYLIPRGLFITPLQVPMEDRGCVAILCKWINLYCCFPQDNAVPKVKLQLVGVIAMYIASKYEDILHPYIGDYDILSVTQHMAKNVINVNKCAAKQKVRTLGCRVVGEVCVVMCRYMAH</sequence>
<feature type="domain" description="Cyclin N-terminal" evidence="1">
    <location>
        <begin position="94"/>
        <end position="141"/>
    </location>
</feature>
<dbReference type="Proteomes" id="UP000694410">
    <property type="component" value="Unplaced"/>
</dbReference>
<dbReference type="InterPro" id="IPR006671">
    <property type="entry name" value="Cyclin_N"/>
</dbReference>
<evidence type="ECO:0000313" key="3">
    <source>
        <dbReference type="Proteomes" id="UP000694410"/>
    </source>
</evidence>
<dbReference type="Ensembl" id="ENSCCET00000027686.1">
    <property type="protein sequence ID" value="ENSCCEP00000018017.1"/>
    <property type="gene ID" value="ENSCCEG00000016600.1"/>
</dbReference>
<accession>A0A8C0ZG81</accession>
<reference evidence="2" key="1">
    <citation type="submission" date="2025-08" db="UniProtKB">
        <authorList>
            <consortium name="Ensembl"/>
        </authorList>
    </citation>
    <scope>IDENTIFICATION</scope>
</reference>
<keyword evidence="3" id="KW-1185">Reference proteome</keyword>
<evidence type="ECO:0000313" key="2">
    <source>
        <dbReference type="Ensembl" id="ENSCCEP00000018017.1"/>
    </source>
</evidence>
<organism evidence="2 3">
    <name type="scientific">Cyanistes caeruleus</name>
    <name type="common">Eurasian blue tit</name>
    <name type="synonym">Parus caeruleus</name>
    <dbReference type="NCBI Taxonomy" id="156563"/>
    <lineage>
        <taxon>Eukaryota</taxon>
        <taxon>Metazoa</taxon>
        <taxon>Chordata</taxon>
        <taxon>Craniata</taxon>
        <taxon>Vertebrata</taxon>
        <taxon>Euteleostomi</taxon>
        <taxon>Archelosauria</taxon>
        <taxon>Archosauria</taxon>
        <taxon>Dinosauria</taxon>
        <taxon>Saurischia</taxon>
        <taxon>Theropoda</taxon>
        <taxon>Coelurosauria</taxon>
        <taxon>Aves</taxon>
        <taxon>Neognathae</taxon>
        <taxon>Neoaves</taxon>
        <taxon>Telluraves</taxon>
        <taxon>Australaves</taxon>
        <taxon>Passeriformes</taxon>
        <taxon>Paridae</taxon>
        <taxon>Cyanistes</taxon>
    </lineage>
</organism>
<evidence type="ECO:0000259" key="1">
    <source>
        <dbReference type="Pfam" id="PF00134"/>
    </source>
</evidence>